<accession>A0A8S5LMR7</accession>
<dbReference type="EMBL" id="BK015878">
    <property type="protein sequence ID" value="DAD71238.1"/>
    <property type="molecule type" value="Genomic_DNA"/>
</dbReference>
<protein>
    <submittedName>
        <fullName evidence="1">Uncharacterized protein</fullName>
    </submittedName>
</protein>
<evidence type="ECO:0000313" key="1">
    <source>
        <dbReference type="EMBL" id="DAD71238.1"/>
    </source>
</evidence>
<proteinExistence type="predicted"/>
<name>A0A8S5LMR7_9CAUD</name>
<reference evidence="1" key="1">
    <citation type="journal article" date="2021" name="Proc. Natl. Acad. Sci. U.S.A.">
        <title>A Catalog of Tens of Thousands of Viruses from Human Metagenomes Reveals Hidden Associations with Chronic Diseases.</title>
        <authorList>
            <person name="Tisza M.J."/>
            <person name="Buck C.B."/>
        </authorList>
    </citation>
    <scope>NUCLEOTIDE SEQUENCE</scope>
    <source>
        <strain evidence="1">CtUyy2</strain>
    </source>
</reference>
<sequence>MKMPLNDLDNCIFWSCYSRSWAASHGEVTEIHTLLEIKQMAEAIGKRDFSEEEIIKSLSTPRVSPLKGPLFHLEFTSDGALIGARLNQQALSSPEEWGLR</sequence>
<organism evidence="1">
    <name type="scientific">Siphoviridae sp. ctUyy2</name>
    <dbReference type="NCBI Taxonomy" id="2827574"/>
    <lineage>
        <taxon>Viruses</taxon>
        <taxon>Duplodnaviria</taxon>
        <taxon>Heunggongvirae</taxon>
        <taxon>Uroviricota</taxon>
        <taxon>Caudoviricetes</taxon>
    </lineage>
</organism>